<keyword evidence="2" id="KW-1185">Reference proteome</keyword>
<dbReference type="PANTHER" id="PTHR12265:SF0">
    <property type="entry name" value="EXPRESSED PROTEIN"/>
    <property type="match status" value="1"/>
</dbReference>
<gene>
    <name evidence="1" type="ORF">SSX86_007675</name>
</gene>
<comment type="caution">
    <text evidence="1">The sequence shown here is derived from an EMBL/GenBank/DDBJ whole genome shotgun (WGS) entry which is preliminary data.</text>
</comment>
<proteinExistence type="predicted"/>
<evidence type="ECO:0008006" key="3">
    <source>
        <dbReference type="Google" id="ProtNLM"/>
    </source>
</evidence>
<name>A0AAP0H5Z2_9ASTR</name>
<dbReference type="EMBL" id="JBCNJP010000009">
    <property type="protein sequence ID" value="KAK9073351.1"/>
    <property type="molecule type" value="Genomic_DNA"/>
</dbReference>
<sequence length="407" mass="45952">MWGFGGRFYWGKKPEEEDRTIGSNKGIVVVFAWMSSQDKHLKNYVDLYSSLGWDSLVCHSQFLNLFFPDKATMLARDILNELVKELKKRPRPVVFASFSGGPKACMYKALQIIDSKCASHGNLEKDEYQVVRDCLSGHIFDSTPVDFTSDLGTRFALDPSILKLSRPPKIATLIANGISSSLDALFLTKFESQRAEYWQTLYSSVGMGAPYLILCSENDNLAPYRIICNFAQRLESLGGDVKLVKWTSSPHVGHYRLYPDEYKSAVTELLAKAIYVYSQRTQRVTGSYNQTSEPLNHLREAVSSSNQYQSFHRITLDLNDHFVVPSSVEYQEGQDVGSAHDATKERFIPRSTPPKVNAQGILGQILFDVCVPKNVEDWDLKSSVSSCASSRRPSHFNPMKCIRRSRL</sequence>
<dbReference type="InterPro" id="IPR029058">
    <property type="entry name" value="AB_hydrolase_fold"/>
</dbReference>
<evidence type="ECO:0000313" key="2">
    <source>
        <dbReference type="Proteomes" id="UP001408789"/>
    </source>
</evidence>
<dbReference type="Pfam" id="PF05705">
    <property type="entry name" value="DUF829"/>
    <property type="match status" value="2"/>
</dbReference>
<protein>
    <recommendedName>
        <fullName evidence="3">DUF829 domain-containing protein</fullName>
    </recommendedName>
</protein>
<reference evidence="1 2" key="1">
    <citation type="submission" date="2024-04" db="EMBL/GenBank/DDBJ databases">
        <title>The reference genome of an endangered Asteraceae, Deinandra increscens subsp. villosa, native to the Central Coast of California.</title>
        <authorList>
            <person name="Guilliams M."/>
            <person name="Hasenstab-Lehman K."/>
            <person name="Meyer R."/>
            <person name="Mcevoy S."/>
        </authorList>
    </citation>
    <scope>NUCLEOTIDE SEQUENCE [LARGE SCALE GENOMIC DNA]</scope>
    <source>
        <tissue evidence="1">Leaf</tissue>
    </source>
</reference>
<dbReference type="AlphaFoldDB" id="A0AAP0H5Z2"/>
<organism evidence="1 2">
    <name type="scientific">Deinandra increscens subsp. villosa</name>
    <dbReference type="NCBI Taxonomy" id="3103831"/>
    <lineage>
        <taxon>Eukaryota</taxon>
        <taxon>Viridiplantae</taxon>
        <taxon>Streptophyta</taxon>
        <taxon>Embryophyta</taxon>
        <taxon>Tracheophyta</taxon>
        <taxon>Spermatophyta</taxon>
        <taxon>Magnoliopsida</taxon>
        <taxon>eudicotyledons</taxon>
        <taxon>Gunneridae</taxon>
        <taxon>Pentapetalae</taxon>
        <taxon>asterids</taxon>
        <taxon>campanulids</taxon>
        <taxon>Asterales</taxon>
        <taxon>Asteraceae</taxon>
        <taxon>Asteroideae</taxon>
        <taxon>Heliantheae alliance</taxon>
        <taxon>Madieae</taxon>
        <taxon>Madiinae</taxon>
        <taxon>Deinandra</taxon>
    </lineage>
</organism>
<dbReference type="Proteomes" id="UP001408789">
    <property type="component" value="Unassembled WGS sequence"/>
</dbReference>
<dbReference type="InterPro" id="IPR008547">
    <property type="entry name" value="DUF829_TMEM53"/>
</dbReference>
<evidence type="ECO:0000313" key="1">
    <source>
        <dbReference type="EMBL" id="KAK9073351.1"/>
    </source>
</evidence>
<dbReference type="PANTHER" id="PTHR12265">
    <property type="entry name" value="TRANSMEMBRANE PROTEIN 53"/>
    <property type="match status" value="1"/>
</dbReference>
<accession>A0AAP0H5Z2</accession>
<dbReference type="SUPFAM" id="SSF53474">
    <property type="entry name" value="alpha/beta-Hydrolases"/>
    <property type="match status" value="1"/>
</dbReference>